<evidence type="ECO:0000256" key="3">
    <source>
        <dbReference type="ARBA" id="ARBA00022553"/>
    </source>
</evidence>
<evidence type="ECO:0000256" key="5">
    <source>
        <dbReference type="ARBA" id="ARBA00022777"/>
    </source>
</evidence>
<dbReference type="InterPro" id="IPR003661">
    <property type="entry name" value="HisK_dim/P_dom"/>
</dbReference>
<feature type="transmembrane region" description="Helical" evidence="6">
    <location>
        <begin position="196"/>
        <end position="215"/>
    </location>
</feature>
<protein>
    <recommendedName>
        <fullName evidence="2">histidine kinase</fullName>
        <ecNumber evidence="2">2.7.13.3</ecNumber>
    </recommendedName>
</protein>
<dbReference type="Pfam" id="PF05227">
    <property type="entry name" value="CHASE3"/>
    <property type="match status" value="1"/>
</dbReference>
<keyword evidence="6" id="KW-0812">Transmembrane</keyword>
<dbReference type="InterPro" id="IPR052162">
    <property type="entry name" value="Sensor_kinase/Photoreceptor"/>
</dbReference>
<dbReference type="InterPro" id="IPR003594">
    <property type="entry name" value="HATPase_dom"/>
</dbReference>
<organism evidence="8 9">
    <name type="scientific">Rhabdobacter roseus</name>
    <dbReference type="NCBI Taxonomy" id="1655419"/>
    <lineage>
        <taxon>Bacteria</taxon>
        <taxon>Pseudomonadati</taxon>
        <taxon>Bacteroidota</taxon>
        <taxon>Cytophagia</taxon>
        <taxon>Cytophagales</taxon>
        <taxon>Cytophagaceae</taxon>
        <taxon>Rhabdobacter</taxon>
    </lineage>
</organism>
<keyword evidence="5 8" id="KW-0418">Kinase</keyword>
<comment type="caution">
    <text evidence="8">The sequence shown here is derived from an EMBL/GenBank/DDBJ whole genome shotgun (WGS) entry which is preliminary data.</text>
</comment>
<dbReference type="Gene3D" id="3.30.565.10">
    <property type="entry name" value="Histidine kinase-like ATPase, C-terminal domain"/>
    <property type="match status" value="1"/>
</dbReference>
<dbReference type="Pfam" id="PF02518">
    <property type="entry name" value="HATPase_c"/>
    <property type="match status" value="1"/>
</dbReference>
<keyword evidence="9" id="KW-1185">Reference proteome</keyword>
<dbReference type="SMART" id="SM00388">
    <property type="entry name" value="HisKA"/>
    <property type="match status" value="1"/>
</dbReference>
<dbReference type="RefSeq" id="WP_184173570.1">
    <property type="nucleotide sequence ID" value="NZ_JACHGF010000002.1"/>
</dbReference>
<dbReference type="AlphaFoldDB" id="A0A840TLP4"/>
<name>A0A840TLP4_9BACT</name>
<keyword evidence="4" id="KW-0808">Transferase</keyword>
<evidence type="ECO:0000256" key="6">
    <source>
        <dbReference type="SAM" id="Phobius"/>
    </source>
</evidence>
<dbReference type="EC" id="2.7.13.3" evidence="2"/>
<dbReference type="InterPro" id="IPR005467">
    <property type="entry name" value="His_kinase_dom"/>
</dbReference>
<evidence type="ECO:0000256" key="2">
    <source>
        <dbReference type="ARBA" id="ARBA00012438"/>
    </source>
</evidence>
<dbReference type="GO" id="GO:0000155">
    <property type="term" value="F:phosphorelay sensor kinase activity"/>
    <property type="evidence" value="ECO:0007669"/>
    <property type="project" value="InterPro"/>
</dbReference>
<dbReference type="Pfam" id="PF00512">
    <property type="entry name" value="HisKA"/>
    <property type="match status" value="1"/>
</dbReference>
<keyword evidence="3" id="KW-0597">Phosphoprotein</keyword>
<dbReference type="SUPFAM" id="SSF55874">
    <property type="entry name" value="ATPase domain of HSP90 chaperone/DNA topoisomerase II/histidine kinase"/>
    <property type="match status" value="1"/>
</dbReference>
<dbReference type="Gene3D" id="1.10.287.130">
    <property type="match status" value="1"/>
</dbReference>
<keyword evidence="6" id="KW-0472">Membrane</keyword>
<dbReference type="Proteomes" id="UP000557307">
    <property type="component" value="Unassembled WGS sequence"/>
</dbReference>
<gene>
    <name evidence="8" type="ORF">HNQ92_001971</name>
</gene>
<dbReference type="CDD" id="cd00082">
    <property type="entry name" value="HisKA"/>
    <property type="match status" value="1"/>
</dbReference>
<dbReference type="InterPro" id="IPR004358">
    <property type="entry name" value="Sig_transdc_His_kin-like_C"/>
</dbReference>
<comment type="catalytic activity">
    <reaction evidence="1">
        <text>ATP + protein L-histidine = ADP + protein N-phospho-L-histidine.</text>
        <dbReference type="EC" id="2.7.13.3"/>
    </reaction>
</comment>
<keyword evidence="6" id="KW-1133">Transmembrane helix</keyword>
<evidence type="ECO:0000313" key="9">
    <source>
        <dbReference type="Proteomes" id="UP000557307"/>
    </source>
</evidence>
<dbReference type="SUPFAM" id="SSF47384">
    <property type="entry name" value="Homodimeric domain of signal transducing histidine kinase"/>
    <property type="match status" value="1"/>
</dbReference>
<feature type="transmembrane region" description="Helical" evidence="6">
    <location>
        <begin position="20"/>
        <end position="40"/>
    </location>
</feature>
<dbReference type="EMBL" id="JACHGF010000002">
    <property type="protein sequence ID" value="MBB5283845.1"/>
    <property type="molecule type" value="Genomic_DNA"/>
</dbReference>
<dbReference type="SMART" id="SM00387">
    <property type="entry name" value="HATPase_c"/>
    <property type="match status" value="1"/>
</dbReference>
<accession>A0A840TLP4</accession>
<proteinExistence type="predicted"/>
<dbReference type="PRINTS" id="PR00344">
    <property type="entry name" value="BCTRLSENSOR"/>
</dbReference>
<dbReference type="PROSITE" id="PS50109">
    <property type="entry name" value="HIS_KIN"/>
    <property type="match status" value="1"/>
</dbReference>
<dbReference type="PANTHER" id="PTHR43304">
    <property type="entry name" value="PHYTOCHROME-LIKE PROTEIN CPH1"/>
    <property type="match status" value="1"/>
</dbReference>
<evidence type="ECO:0000259" key="7">
    <source>
        <dbReference type="PROSITE" id="PS50109"/>
    </source>
</evidence>
<dbReference type="InterPro" id="IPR036890">
    <property type="entry name" value="HATPase_C_sf"/>
</dbReference>
<dbReference type="PANTHER" id="PTHR43304:SF1">
    <property type="entry name" value="PAC DOMAIN-CONTAINING PROTEIN"/>
    <property type="match status" value="1"/>
</dbReference>
<dbReference type="InterPro" id="IPR036097">
    <property type="entry name" value="HisK_dim/P_sf"/>
</dbReference>
<reference evidence="8 9" key="1">
    <citation type="submission" date="2020-08" db="EMBL/GenBank/DDBJ databases">
        <title>Genomic Encyclopedia of Type Strains, Phase IV (KMG-IV): sequencing the most valuable type-strain genomes for metagenomic binning, comparative biology and taxonomic classification.</title>
        <authorList>
            <person name="Goeker M."/>
        </authorList>
    </citation>
    <scope>NUCLEOTIDE SEQUENCE [LARGE SCALE GENOMIC DNA]</scope>
    <source>
        <strain evidence="8 9">DSM 105074</strain>
    </source>
</reference>
<evidence type="ECO:0000256" key="1">
    <source>
        <dbReference type="ARBA" id="ARBA00000085"/>
    </source>
</evidence>
<evidence type="ECO:0000313" key="8">
    <source>
        <dbReference type="EMBL" id="MBB5283845.1"/>
    </source>
</evidence>
<evidence type="ECO:0000256" key="4">
    <source>
        <dbReference type="ARBA" id="ARBA00022679"/>
    </source>
</evidence>
<dbReference type="InterPro" id="IPR007891">
    <property type="entry name" value="CHASE3"/>
</dbReference>
<feature type="domain" description="Histidine kinase" evidence="7">
    <location>
        <begin position="249"/>
        <end position="477"/>
    </location>
</feature>
<sequence length="480" mass="55508">MKLSSLRLLDRTLSELQLTWAIRFLFGISIALIVALSYSYHTINRELVYYAGRVDHTQEVQITIQKIASSVFITDYHLKNYLLLGGEDSKNEARQQLKILPVFTDLLDSLVDDNLAQNKRAQTLRGELRAFSRTVDSLVTHALPIDQASQLLSLRVDTKQLNRINQTLHDMTSVEILLMENRIKSRDNYEQQVYRFNWVIMVVALLFLSSSFILLDRELRRNKMYRLELENKIQNLNRSNEELEQFAYVASHDLQEPLRKIRSFSDRIVSQHAPSLPQEVRYMLEKIDVSAKRMQLLIDNLLSFSRIVRTNYSPKLTNLNTILLEVKNNLSETIKEKEVKIKSQDLPTVAAYPMQMVQLFQNLISNSIKYSKDGQFPEIAINYRLAHGTDIPTVNPSHRELQFHLIEFIDNGIGFSPEYADKIFVIFQRLHGRDQYEGTGIGLAICRRVVSNHNGYLIAEGKEGKGAKFCLYLPLQPIFN</sequence>